<accession>A0A8T1LYX7</accession>
<dbReference type="AlphaFoldDB" id="A0A8T1LYX7"/>
<gene>
    <name evidence="1" type="ORF">CSKR_110611</name>
</gene>
<sequence length="163" mass="18558">MPKFWKTGRFSQCQHLATSPTGMRTVRVTMDTGQWPMDYQRLDEPYTVWLSNRMLNLGSTICGTASGPDGTLLPCTGLVEEFLLVGPSRFGCILVEKELEESEISFRSCELVERLHVKVQQKVLGVYQVRTSVPISRSAVYGLLKQMNKNRPHCLFNIYPNNR</sequence>
<organism evidence="1 2">
    <name type="scientific">Clonorchis sinensis</name>
    <name type="common">Chinese liver fluke</name>
    <dbReference type="NCBI Taxonomy" id="79923"/>
    <lineage>
        <taxon>Eukaryota</taxon>
        <taxon>Metazoa</taxon>
        <taxon>Spiralia</taxon>
        <taxon>Lophotrochozoa</taxon>
        <taxon>Platyhelminthes</taxon>
        <taxon>Trematoda</taxon>
        <taxon>Digenea</taxon>
        <taxon>Opisthorchiida</taxon>
        <taxon>Opisthorchiata</taxon>
        <taxon>Opisthorchiidae</taxon>
        <taxon>Clonorchis</taxon>
    </lineage>
</organism>
<dbReference type="EMBL" id="NIRI02000076">
    <property type="protein sequence ID" value="KAG5441785.1"/>
    <property type="molecule type" value="Genomic_DNA"/>
</dbReference>
<name>A0A8T1LYX7_CLOSI</name>
<reference evidence="1 2" key="1">
    <citation type="journal article" date="2018" name="Biotechnol. Adv.">
        <title>Improved genomic resources and new bioinformatic workflow for the carcinogenic parasite Clonorchis sinensis: Biotechnological implications.</title>
        <authorList>
            <person name="Wang D."/>
            <person name="Korhonen P.K."/>
            <person name="Gasser R.B."/>
            <person name="Young N.D."/>
        </authorList>
    </citation>
    <scope>NUCLEOTIDE SEQUENCE [LARGE SCALE GENOMIC DNA]</scope>
    <source>
        <strain evidence="1">Cs-k2</strain>
    </source>
</reference>
<keyword evidence="2" id="KW-1185">Reference proteome</keyword>
<proteinExistence type="predicted"/>
<protein>
    <submittedName>
        <fullName evidence="1">Uncharacterized protein</fullName>
    </submittedName>
</protein>
<evidence type="ECO:0000313" key="2">
    <source>
        <dbReference type="Proteomes" id="UP000286415"/>
    </source>
</evidence>
<dbReference type="Proteomes" id="UP000286415">
    <property type="component" value="Unassembled WGS sequence"/>
</dbReference>
<evidence type="ECO:0000313" key="1">
    <source>
        <dbReference type="EMBL" id="KAG5441785.1"/>
    </source>
</evidence>
<reference evidence="1 2" key="2">
    <citation type="journal article" date="2021" name="Genomics">
        <title>High-quality reference genome for Clonorchis sinensis.</title>
        <authorList>
            <person name="Young N.D."/>
            <person name="Stroehlein A.J."/>
            <person name="Kinkar L."/>
            <person name="Wang T."/>
            <person name="Sohn W.M."/>
            <person name="Chang B.C.H."/>
            <person name="Kaur P."/>
            <person name="Weisz D."/>
            <person name="Dudchenko O."/>
            <person name="Aiden E.L."/>
            <person name="Korhonen P.K."/>
            <person name="Gasser R.B."/>
        </authorList>
    </citation>
    <scope>NUCLEOTIDE SEQUENCE [LARGE SCALE GENOMIC DNA]</scope>
    <source>
        <strain evidence="1">Cs-k2</strain>
    </source>
</reference>
<comment type="caution">
    <text evidence="1">The sequence shown here is derived from an EMBL/GenBank/DDBJ whole genome shotgun (WGS) entry which is preliminary data.</text>
</comment>